<keyword evidence="6 10" id="KW-0460">Magnesium</keyword>
<organism evidence="13 14">
    <name type="scientific">Longivirga aurantiaca</name>
    <dbReference type="NCBI Taxonomy" id="1837743"/>
    <lineage>
        <taxon>Bacteria</taxon>
        <taxon>Bacillati</taxon>
        <taxon>Actinomycetota</taxon>
        <taxon>Actinomycetes</taxon>
        <taxon>Sporichthyales</taxon>
        <taxon>Sporichthyaceae</taxon>
        <taxon>Longivirga</taxon>
    </lineage>
</organism>
<dbReference type="InterPro" id="IPR033129">
    <property type="entry name" value="PEPCASE_His_AS"/>
</dbReference>
<accession>A0ABW1SYF9</accession>
<dbReference type="EC" id="4.1.1.31" evidence="4 10"/>
<dbReference type="SUPFAM" id="SSF51621">
    <property type="entry name" value="Phosphoenolpyruvate/pyruvate domain"/>
    <property type="match status" value="1"/>
</dbReference>
<comment type="subunit">
    <text evidence="10">Homotetramer.</text>
</comment>
<dbReference type="InterPro" id="IPR018129">
    <property type="entry name" value="PEP_COase_Lys_AS"/>
</dbReference>
<dbReference type="PROSITE" id="PS00781">
    <property type="entry name" value="PEPCASE_1"/>
    <property type="match status" value="1"/>
</dbReference>
<keyword evidence="14" id="KW-1185">Reference proteome</keyword>
<dbReference type="NCBIfam" id="NF000584">
    <property type="entry name" value="PRK00009.1"/>
    <property type="match status" value="1"/>
</dbReference>
<keyword evidence="8 10" id="KW-0120">Carbon dioxide fixation</keyword>
<dbReference type="PANTHER" id="PTHR30523">
    <property type="entry name" value="PHOSPHOENOLPYRUVATE CARBOXYLASE"/>
    <property type="match status" value="1"/>
</dbReference>
<reference evidence="14" key="1">
    <citation type="journal article" date="2019" name="Int. J. Syst. Evol. Microbiol.">
        <title>The Global Catalogue of Microorganisms (GCM) 10K type strain sequencing project: providing services to taxonomists for standard genome sequencing and annotation.</title>
        <authorList>
            <consortium name="The Broad Institute Genomics Platform"/>
            <consortium name="The Broad Institute Genome Sequencing Center for Infectious Disease"/>
            <person name="Wu L."/>
            <person name="Ma J."/>
        </authorList>
    </citation>
    <scope>NUCLEOTIDE SEQUENCE [LARGE SCALE GENOMIC DNA]</scope>
    <source>
        <strain evidence="14">CGMCC 4.7317</strain>
    </source>
</reference>
<evidence type="ECO:0000313" key="13">
    <source>
        <dbReference type="EMBL" id="MFC6237072.1"/>
    </source>
</evidence>
<evidence type="ECO:0000313" key="14">
    <source>
        <dbReference type="Proteomes" id="UP001596138"/>
    </source>
</evidence>
<keyword evidence="7 10" id="KW-0456">Lyase</keyword>
<comment type="catalytic activity">
    <reaction evidence="9 10">
        <text>oxaloacetate + phosphate = phosphoenolpyruvate + hydrogencarbonate</text>
        <dbReference type="Rhea" id="RHEA:28370"/>
        <dbReference type="ChEBI" id="CHEBI:16452"/>
        <dbReference type="ChEBI" id="CHEBI:17544"/>
        <dbReference type="ChEBI" id="CHEBI:43474"/>
        <dbReference type="ChEBI" id="CHEBI:58702"/>
        <dbReference type="EC" id="4.1.1.31"/>
    </reaction>
</comment>
<dbReference type="PROSITE" id="PS00393">
    <property type="entry name" value="PEPCASE_2"/>
    <property type="match status" value="1"/>
</dbReference>
<evidence type="ECO:0000256" key="5">
    <source>
        <dbReference type="ARBA" id="ARBA00022419"/>
    </source>
</evidence>
<comment type="similarity">
    <text evidence="3 10">Belongs to the PEPCase type 1 family.</text>
</comment>
<evidence type="ECO:0000256" key="4">
    <source>
        <dbReference type="ARBA" id="ARBA00012305"/>
    </source>
</evidence>
<comment type="caution">
    <text evidence="13">The sequence shown here is derived from an EMBL/GenBank/DDBJ whole genome shotgun (WGS) entry which is preliminary data.</text>
</comment>
<name>A0ABW1SYF9_9ACTN</name>
<dbReference type="RefSeq" id="WP_386764117.1">
    <property type="nucleotide sequence ID" value="NZ_JBHSTI010000008.1"/>
</dbReference>
<dbReference type="GO" id="GO:0008964">
    <property type="term" value="F:phosphoenolpyruvate carboxylase activity"/>
    <property type="evidence" value="ECO:0007669"/>
    <property type="project" value="UniProtKB-EC"/>
</dbReference>
<dbReference type="EMBL" id="JBHSTI010000008">
    <property type="protein sequence ID" value="MFC6237072.1"/>
    <property type="molecule type" value="Genomic_DNA"/>
</dbReference>
<protein>
    <recommendedName>
        <fullName evidence="5 10">Phosphoenolpyruvate carboxylase</fullName>
        <shortName evidence="10">PEPC</shortName>
        <shortName evidence="10">PEPCase</shortName>
        <ecNumber evidence="4 10">4.1.1.31</ecNumber>
    </recommendedName>
</protein>
<evidence type="ECO:0000256" key="3">
    <source>
        <dbReference type="ARBA" id="ARBA00008346"/>
    </source>
</evidence>
<feature type="active site" evidence="10 11">
    <location>
        <position position="149"/>
    </location>
</feature>
<feature type="active site" evidence="10 12">
    <location>
        <position position="584"/>
    </location>
</feature>
<evidence type="ECO:0000256" key="6">
    <source>
        <dbReference type="ARBA" id="ARBA00022842"/>
    </source>
</evidence>
<evidence type="ECO:0000256" key="2">
    <source>
        <dbReference type="ARBA" id="ARBA00003670"/>
    </source>
</evidence>
<comment type="cofactor">
    <cofactor evidence="1 10">
        <name>Mg(2+)</name>
        <dbReference type="ChEBI" id="CHEBI:18420"/>
    </cofactor>
</comment>
<dbReference type="PANTHER" id="PTHR30523:SF6">
    <property type="entry name" value="PHOSPHOENOLPYRUVATE CARBOXYLASE"/>
    <property type="match status" value="1"/>
</dbReference>
<dbReference type="Gene3D" id="1.20.1440.90">
    <property type="entry name" value="Phosphoenolpyruvate/pyruvate domain"/>
    <property type="match status" value="1"/>
</dbReference>
<dbReference type="InterPro" id="IPR021135">
    <property type="entry name" value="PEP_COase"/>
</dbReference>
<dbReference type="Pfam" id="PF00311">
    <property type="entry name" value="PEPcase"/>
    <property type="match status" value="1"/>
</dbReference>
<dbReference type="Proteomes" id="UP001596138">
    <property type="component" value="Unassembled WGS sequence"/>
</dbReference>
<dbReference type="HAMAP" id="MF_00595">
    <property type="entry name" value="PEPcase_type1"/>
    <property type="match status" value="1"/>
</dbReference>
<dbReference type="InterPro" id="IPR022805">
    <property type="entry name" value="PEP_COase_bac/pln-type"/>
</dbReference>
<evidence type="ECO:0000256" key="8">
    <source>
        <dbReference type="ARBA" id="ARBA00023300"/>
    </source>
</evidence>
<evidence type="ECO:0000256" key="11">
    <source>
        <dbReference type="PROSITE-ProRule" id="PRU10111"/>
    </source>
</evidence>
<evidence type="ECO:0000256" key="12">
    <source>
        <dbReference type="PROSITE-ProRule" id="PRU10112"/>
    </source>
</evidence>
<sequence>MTGDLHLALESSLGVSEDTAALRRDIRVLGELLGATLVRQESASLLGLVEQIRRTARADLGETSDLLAGLDVETATRLARAFSTYFHLANVTEQVHRAREQRDARRVAGDPLSRAATRISAAISAGEVTPESVAAGVARLSARPVFTAHPTEAARRSVLLKLRAIADLLDRAEADGIGLDDARVSARAAELVDLLWQTDELRLDRPEVLDEARNALYYLDDLASGPVSEVLDDLAHALSTVGVKLPSDARPLSFGSWIGGDRDGNPFVTPDVTLRVVDLVRDHAIRDLLPVIDKLLEDLSVSERLNEVTPELRASLDADLATLTELDPRYRRLNAEEPYRLKLTCVRAKLVNTRARITGGTPHRAGRDYLSTRDLLDDLMLVQTSLEANRGELAARGVVARAIRSVAAFGLSLVTLDVREHASMHHSAVAKLVDRLGEQGWRYEDLPREHRLRLLSAELASRRPLAPTPPPLEGDDLRTYSAFVAIREALDKYGPEVCETYIVSMTKGVDDVLAAVVLAREAGLVDIAGGVARVGFSPLLETVDELRRAGDLLDGLLSDPSYREIVALRGDVQEVMLGYSDSNKDAGITTSQWEIHLAQRRLRDVARAHGVRLRLFHGRGGTVGRGGGPTYEAVLSQPWGVLDGEIKLTEQGEVISDKYLLPGLARENLELLLAAVVEATVLHQQPRANATNLAHWDPAMDLVSTEAQKAYRSLVDDPDLPHYFATSTPVEELADMHLGSRPARRATEGAGIESLRAIPWVFGWTQSRQIVPGWFGVGSGLRAAREAGLGDALHEMHSSWHFFRNFISNVEMTLAKTDLRVAREYVDALVPAELQHVFAAIEAEHALTLQEVLALTGETELLGAQPMLASTLATRDRYLLPLQLLQVQLLARVRGARATTAGGEHSDVEPTLRRALLLTVNGIATGLRNTG</sequence>
<proteinExistence type="inferred from homology"/>
<comment type="function">
    <text evidence="2 10">Forms oxaloacetate, a four-carbon dicarboxylic acid source for the tricarboxylic acid cycle.</text>
</comment>
<dbReference type="InterPro" id="IPR015813">
    <property type="entry name" value="Pyrv/PenolPyrv_kinase-like_dom"/>
</dbReference>
<evidence type="ECO:0000256" key="7">
    <source>
        <dbReference type="ARBA" id="ARBA00023239"/>
    </source>
</evidence>
<dbReference type="PRINTS" id="PR00150">
    <property type="entry name" value="PEPCARBXLASE"/>
</dbReference>
<evidence type="ECO:0000256" key="9">
    <source>
        <dbReference type="ARBA" id="ARBA00048995"/>
    </source>
</evidence>
<evidence type="ECO:0000256" key="1">
    <source>
        <dbReference type="ARBA" id="ARBA00001946"/>
    </source>
</evidence>
<gene>
    <name evidence="10 13" type="primary">ppc</name>
    <name evidence="13" type="ORF">ACFQGU_04230</name>
</gene>
<evidence type="ECO:0000256" key="10">
    <source>
        <dbReference type="HAMAP-Rule" id="MF_00595"/>
    </source>
</evidence>